<reference evidence="7 8" key="1">
    <citation type="submission" date="2016-10" db="EMBL/GenBank/DDBJ databases">
        <title>The Draft Genome Sequence of Actinokineospora bangkokensis 44EHWT reveals the biosynthetic pathway of antifungal compounds Thailandins with unusual extender unit butylmalonyl-CoA.</title>
        <authorList>
            <person name="Greule A."/>
            <person name="Intra B."/>
            <person name="Flemming S."/>
            <person name="Rommel M.G."/>
            <person name="Panbangred W."/>
            <person name="Bechthold A."/>
        </authorList>
    </citation>
    <scope>NUCLEOTIDE SEQUENCE [LARGE SCALE GENOMIC DNA]</scope>
    <source>
        <strain evidence="7 8">44EHW</strain>
    </source>
</reference>
<feature type="transmembrane region" description="Helical" evidence="5">
    <location>
        <begin position="152"/>
        <end position="173"/>
    </location>
</feature>
<dbReference type="AlphaFoldDB" id="A0A1Q9LKV4"/>
<comment type="subcellular location">
    <subcellularLocation>
        <location evidence="1">Cell membrane</location>
        <topology evidence="1">Multi-pass membrane protein</topology>
    </subcellularLocation>
</comment>
<dbReference type="PANTHER" id="PTHR23501:SF197">
    <property type="entry name" value="COMD"/>
    <property type="match status" value="1"/>
</dbReference>
<dbReference type="SUPFAM" id="SSF103473">
    <property type="entry name" value="MFS general substrate transporter"/>
    <property type="match status" value="1"/>
</dbReference>
<feature type="transmembrane region" description="Helical" evidence="5">
    <location>
        <begin position="350"/>
        <end position="373"/>
    </location>
</feature>
<evidence type="ECO:0000256" key="5">
    <source>
        <dbReference type="SAM" id="Phobius"/>
    </source>
</evidence>
<sequence length="474" mass="48129">MITALAATGIVVSVMQTVIIPINPELPHLLGTTPGAAAWAITVTLLVGAVSTPVAGRLGDMFGKRRMVVVSLLLLIAGSVVVALSSTLPPVLVGRALQGCAVGVIPLGISIMRDEVPAGRLASAMGLMSSSLGVGGALGIPVAALIAEHLDWHALFWLSAALGAAALLAVLALVPESPQRSGGRFDVPGAIGLTTGLVCLLLAVSQGGVWGWGSPVTLGLFGAAAAVLLVWGWFELRTRDPLVDLRSTARRPVLLTNLVSIVAGFAMYAQVLALPQLLQLPEATGYGLGLGMLAAGLCTMPGGLMMLLVSPVTARITDRWGPKVSLLLGIAVMPVGYLFGVFFLTEVWHLVLISVVVGIGTALAYSALPAIIMSAVPSAETAAANGLNALMRSIGTSSAAAVIGVVLAGMTVPLGERLVPALEGFRLTFGIGAAAAVAGALVTLFIPRRAALDLHHTPPGEPLPAAEPVVAAAR</sequence>
<dbReference type="STRING" id="1193682.BJP25_21575"/>
<organism evidence="7 8">
    <name type="scientific">Actinokineospora bangkokensis</name>
    <dbReference type="NCBI Taxonomy" id="1193682"/>
    <lineage>
        <taxon>Bacteria</taxon>
        <taxon>Bacillati</taxon>
        <taxon>Actinomycetota</taxon>
        <taxon>Actinomycetes</taxon>
        <taxon>Pseudonocardiales</taxon>
        <taxon>Pseudonocardiaceae</taxon>
        <taxon>Actinokineospora</taxon>
    </lineage>
</organism>
<protein>
    <submittedName>
        <fullName evidence="7">MFS transporter</fullName>
    </submittedName>
</protein>
<dbReference type="EMBL" id="MKQR01000016">
    <property type="protein sequence ID" value="OLR92633.1"/>
    <property type="molecule type" value="Genomic_DNA"/>
</dbReference>
<dbReference type="InterPro" id="IPR011701">
    <property type="entry name" value="MFS"/>
</dbReference>
<feature type="transmembrane region" description="Helical" evidence="5">
    <location>
        <begin position="324"/>
        <end position="344"/>
    </location>
</feature>
<dbReference type="InterPro" id="IPR036259">
    <property type="entry name" value="MFS_trans_sf"/>
</dbReference>
<evidence type="ECO:0000256" key="3">
    <source>
        <dbReference type="ARBA" id="ARBA00022989"/>
    </source>
</evidence>
<comment type="caution">
    <text evidence="7">The sequence shown here is derived from an EMBL/GenBank/DDBJ whole genome shotgun (WGS) entry which is preliminary data.</text>
</comment>
<feature type="transmembrane region" description="Helical" evidence="5">
    <location>
        <begin position="254"/>
        <end position="274"/>
    </location>
</feature>
<dbReference type="PANTHER" id="PTHR23501">
    <property type="entry name" value="MAJOR FACILITATOR SUPERFAMILY"/>
    <property type="match status" value="1"/>
</dbReference>
<feature type="transmembrane region" description="Helical" evidence="5">
    <location>
        <begin position="185"/>
        <end position="204"/>
    </location>
</feature>
<feature type="transmembrane region" description="Helical" evidence="5">
    <location>
        <begin position="427"/>
        <end position="446"/>
    </location>
</feature>
<feature type="transmembrane region" description="Helical" evidence="5">
    <location>
        <begin position="394"/>
        <end position="415"/>
    </location>
</feature>
<keyword evidence="3 5" id="KW-1133">Transmembrane helix</keyword>
<feature type="transmembrane region" description="Helical" evidence="5">
    <location>
        <begin position="67"/>
        <end position="86"/>
    </location>
</feature>
<proteinExistence type="predicted"/>
<dbReference type="PROSITE" id="PS50850">
    <property type="entry name" value="MFS"/>
    <property type="match status" value="1"/>
</dbReference>
<keyword evidence="8" id="KW-1185">Reference proteome</keyword>
<feature type="transmembrane region" description="Helical" evidence="5">
    <location>
        <begin position="216"/>
        <end position="234"/>
    </location>
</feature>
<feature type="domain" description="Major facilitator superfamily (MFS) profile" evidence="6">
    <location>
        <begin position="1"/>
        <end position="451"/>
    </location>
</feature>
<evidence type="ECO:0000313" key="8">
    <source>
        <dbReference type="Proteomes" id="UP000186040"/>
    </source>
</evidence>
<evidence type="ECO:0000313" key="7">
    <source>
        <dbReference type="EMBL" id="OLR92633.1"/>
    </source>
</evidence>
<dbReference type="Pfam" id="PF07690">
    <property type="entry name" value="MFS_1"/>
    <property type="match status" value="1"/>
</dbReference>
<dbReference type="Gene3D" id="1.20.1720.10">
    <property type="entry name" value="Multidrug resistance protein D"/>
    <property type="match status" value="1"/>
</dbReference>
<dbReference type="GO" id="GO:0022857">
    <property type="term" value="F:transmembrane transporter activity"/>
    <property type="evidence" value="ECO:0007669"/>
    <property type="project" value="InterPro"/>
</dbReference>
<evidence type="ECO:0000259" key="6">
    <source>
        <dbReference type="PROSITE" id="PS50850"/>
    </source>
</evidence>
<dbReference type="Proteomes" id="UP000186040">
    <property type="component" value="Unassembled WGS sequence"/>
</dbReference>
<dbReference type="GO" id="GO:0005886">
    <property type="term" value="C:plasma membrane"/>
    <property type="evidence" value="ECO:0007669"/>
    <property type="project" value="UniProtKB-SubCell"/>
</dbReference>
<dbReference type="InterPro" id="IPR020846">
    <property type="entry name" value="MFS_dom"/>
</dbReference>
<feature type="transmembrane region" description="Helical" evidence="5">
    <location>
        <begin position="92"/>
        <end position="112"/>
    </location>
</feature>
<keyword evidence="4 5" id="KW-0472">Membrane</keyword>
<dbReference type="Gene3D" id="1.20.1250.20">
    <property type="entry name" value="MFS general substrate transporter like domains"/>
    <property type="match status" value="1"/>
</dbReference>
<feature type="transmembrane region" description="Helical" evidence="5">
    <location>
        <begin position="286"/>
        <end position="312"/>
    </location>
</feature>
<dbReference type="CDD" id="cd17504">
    <property type="entry name" value="MFS_MMR_MDR_like"/>
    <property type="match status" value="1"/>
</dbReference>
<gene>
    <name evidence="7" type="ORF">BJP25_21575</name>
</gene>
<evidence type="ECO:0000256" key="4">
    <source>
        <dbReference type="ARBA" id="ARBA00023136"/>
    </source>
</evidence>
<name>A0A1Q9LKV4_9PSEU</name>
<evidence type="ECO:0000256" key="2">
    <source>
        <dbReference type="ARBA" id="ARBA00022692"/>
    </source>
</evidence>
<feature type="transmembrane region" description="Helical" evidence="5">
    <location>
        <begin position="36"/>
        <end position="55"/>
    </location>
</feature>
<keyword evidence="2 5" id="KW-0812">Transmembrane</keyword>
<accession>A0A1Q9LKV4</accession>
<feature type="transmembrane region" description="Helical" evidence="5">
    <location>
        <begin position="124"/>
        <end position="146"/>
    </location>
</feature>
<evidence type="ECO:0000256" key="1">
    <source>
        <dbReference type="ARBA" id="ARBA00004651"/>
    </source>
</evidence>